<keyword evidence="2" id="KW-1185">Reference proteome</keyword>
<dbReference type="Proteomes" id="UP000275925">
    <property type="component" value="Unassembled WGS sequence"/>
</dbReference>
<proteinExistence type="predicted"/>
<accession>A0A388TI59</accession>
<organism evidence="1 2">
    <name type="scientific">Candidatus Termititenax persephonae</name>
    <dbReference type="NCBI Taxonomy" id="2218525"/>
    <lineage>
        <taxon>Bacteria</taxon>
        <taxon>Bacillati</taxon>
        <taxon>Candidatus Margulisiibacteriota</taxon>
        <taxon>Candidatus Termititenacia</taxon>
        <taxon>Candidatus Termititenacales</taxon>
        <taxon>Candidatus Termititenacaceae</taxon>
        <taxon>Candidatus Termititenax</taxon>
    </lineage>
</organism>
<feature type="non-terminal residue" evidence="1">
    <location>
        <position position="1"/>
    </location>
</feature>
<sequence>LKTYPAEKVEVISTLRGAKRKAADLRVDSRSIGITRHKDEPLPNGLYTIYSQFDRSGHAHHEITIVHNYYGGNQEYKIANQIRVGSLWNNGKPCLDLGVGIEIVNAALSRAEGMLRYPYTRTTEEINTLKSIIDFLQKQLDTLDVASFSSAQRVLVTSGVLQEFVTLAHRAYQNQYQQYGFDSMNSAEIQVQVSAPVEKSKGKYGTGLLDDEDEAQTVPVDLSVSSIEKGNNPIIRLANISPENISIQEELKQGQSNWVVRNFNGVTLHFKTLAEAKFFTDFLDGLKRHYKDIFGLDFLDNLQYRIDGDTNIEMTRENLNAYTCLYENLLAKQWGGIGLLREAERTFGQDNMTLLGVN</sequence>
<gene>
    <name evidence="1" type="ORF">NO2_1123</name>
</gene>
<comment type="caution">
    <text evidence="1">The sequence shown here is derived from an EMBL/GenBank/DDBJ whole genome shotgun (WGS) entry which is preliminary data.</text>
</comment>
<name>A0A388TI59_9BACT</name>
<dbReference type="EMBL" id="BGZO01000035">
    <property type="protein sequence ID" value="GBR76597.1"/>
    <property type="molecule type" value="Genomic_DNA"/>
</dbReference>
<dbReference type="AlphaFoldDB" id="A0A388TI59"/>
<evidence type="ECO:0000313" key="2">
    <source>
        <dbReference type="Proteomes" id="UP000275925"/>
    </source>
</evidence>
<evidence type="ECO:0000313" key="1">
    <source>
        <dbReference type="EMBL" id="GBR76597.1"/>
    </source>
</evidence>
<protein>
    <submittedName>
        <fullName evidence="1">Uncharacterized protein</fullName>
    </submittedName>
</protein>
<reference evidence="1 2" key="1">
    <citation type="journal article" date="2019" name="ISME J.">
        <title>Genome analyses of uncultured TG2/ZB3 bacteria in 'Margulisbacteria' specifically attached to ectosymbiotic spirochetes of protists in the termite gut.</title>
        <authorList>
            <person name="Utami Y.D."/>
            <person name="Kuwahara H."/>
            <person name="Igai K."/>
            <person name="Murakami T."/>
            <person name="Sugaya K."/>
            <person name="Morikawa T."/>
            <person name="Nagura Y."/>
            <person name="Yuki M."/>
            <person name="Deevong P."/>
            <person name="Inoue T."/>
            <person name="Kihara K."/>
            <person name="Lo N."/>
            <person name="Yamada A."/>
            <person name="Ohkuma M."/>
            <person name="Hongoh Y."/>
        </authorList>
    </citation>
    <scope>NUCLEOTIDE SEQUENCE [LARGE SCALE GENOMIC DNA]</scope>
    <source>
        <strain evidence="1">NkOx7-02</strain>
    </source>
</reference>